<protein>
    <recommendedName>
        <fullName evidence="8">Secretion system C-terminal sorting domain-containing protein</fullName>
    </recommendedName>
</protein>
<evidence type="ECO:0000256" key="5">
    <source>
        <dbReference type="ARBA" id="ARBA00023326"/>
    </source>
</evidence>
<dbReference type="InterPro" id="IPR026444">
    <property type="entry name" value="Secre_tail"/>
</dbReference>
<dbReference type="RefSeq" id="WP_173808349.1">
    <property type="nucleotide sequence ID" value="NZ_JABSNP010000002.1"/>
</dbReference>
<dbReference type="Pfam" id="PF02012">
    <property type="entry name" value="BNR"/>
    <property type="match status" value="1"/>
</dbReference>
<gene>
    <name evidence="9" type="ORF">HNP98_000370</name>
</gene>
<keyword evidence="10" id="KW-1185">Reference proteome</keyword>
<dbReference type="EMBL" id="JABSNP010000002">
    <property type="protein sequence ID" value="NRT17563.1"/>
    <property type="molecule type" value="Genomic_DNA"/>
</dbReference>
<dbReference type="PANTHER" id="PTHR43739">
    <property type="entry name" value="XYLOGLUCANASE (EUROFUNG)"/>
    <property type="match status" value="1"/>
</dbReference>
<evidence type="ECO:0000256" key="4">
    <source>
        <dbReference type="ARBA" id="ARBA00023295"/>
    </source>
</evidence>
<evidence type="ECO:0000256" key="7">
    <source>
        <dbReference type="SAM" id="SignalP"/>
    </source>
</evidence>
<feature type="signal peptide" evidence="7">
    <location>
        <begin position="1"/>
        <end position="36"/>
    </location>
</feature>
<evidence type="ECO:0000256" key="1">
    <source>
        <dbReference type="ARBA" id="ARBA00022729"/>
    </source>
</evidence>
<reference evidence="9 10" key="1">
    <citation type="submission" date="2020-05" db="EMBL/GenBank/DDBJ databases">
        <title>Genomic Encyclopedia of Type Strains, Phase IV (KMG-V): Genome sequencing to study the core and pangenomes of soil and plant-associated prokaryotes.</title>
        <authorList>
            <person name="Whitman W."/>
        </authorList>
    </citation>
    <scope>NUCLEOTIDE SEQUENCE [LARGE SCALE GENOMIC DNA]</scope>
    <source>
        <strain evidence="9 10">9A</strain>
    </source>
</reference>
<evidence type="ECO:0000256" key="3">
    <source>
        <dbReference type="ARBA" id="ARBA00023277"/>
    </source>
</evidence>
<evidence type="ECO:0000256" key="2">
    <source>
        <dbReference type="ARBA" id="ARBA00022801"/>
    </source>
</evidence>
<keyword evidence="4" id="KW-0326">Glycosidase</keyword>
<keyword evidence="1 7" id="KW-0732">Signal</keyword>
<dbReference type="Proteomes" id="UP000779507">
    <property type="component" value="Unassembled WGS sequence"/>
</dbReference>
<organism evidence="9 10">
    <name type="scientific">Hymenobacter caeli</name>
    <dbReference type="NCBI Taxonomy" id="2735894"/>
    <lineage>
        <taxon>Bacteria</taxon>
        <taxon>Pseudomonadati</taxon>
        <taxon>Bacteroidota</taxon>
        <taxon>Cytophagia</taxon>
        <taxon>Cytophagales</taxon>
        <taxon>Hymenobacteraceae</taxon>
        <taxon>Hymenobacter</taxon>
    </lineage>
</organism>
<sequence>MIRTSVTAFFSKFAPGQRARLAWSACWLLLAAPARAQTAEPYTFSNVAIGGGGFVSGILASKAQPGLLYVRTDVGGAYRFDAATGRWVALLDWASENEQGLQGVESLALDPQQPGVLYAQCGISYFNNGRSYILRSADYGATFTYVDVTAQFRVNGNGMGRNNGEKLQVDPVNSAVLYTGTRASGMFKSTDSGSTWAHLDGLNVTTTPNSNGVSFVVLDKGSAAGGATRRIFAGISRTGNDQNFYRSDDAGATFAAVVNPNLAAGMMPQRATFAGPDNLYISYGNGAGPYGTTAEPYNAGQIWKYTVSTGTWADVTPKDAATGMAISNHAFGAIGVDPTNPSRLVASTTNTYVLQGTVYGDRFYYSTDGGTTWTDIIGTRGFSINPDGVTWVGNQSIHWAGCIEFDPANLNHVLVVSGNGIYVNEDITASSVWKFLGKGLEETVAQNAVSIPGGPFISVISDYDGFRQADVTQYGPIHTPRIGSTQGLDYAPLAPGKVVRVGSALYYSTDQGLTWTKTPVINGAAGQVALSADGNVLLHCPNSNTTTTTYRSTDNGTTWTAVTGLAYPNVRPIGDPVNPNKFYAYNPGAGTFFVSTDGGVSFAPAGAGPGTGGSAVVRRVPGREGHLWVALYGGGLARSVNAGAVFTKLANVTYCGAVGIGKAAPGSTYETLYIWGTVGGVLGMHRSTDEGASWVRVNDDAHEYGGPANGQFIMGDMNVYGRVYMSTAGRGIPYGTPAATALATAPAALLDGKNALVAYPNPVENTLTVKLPKTLAGASIAVVNALGQVVRTARAPQADYTLDLSQLAPGLYVVTATNGGKSGSVRFVKK</sequence>
<dbReference type="SUPFAM" id="SSF110296">
    <property type="entry name" value="Oligoxyloglucan reducing end-specific cellobiohydrolase"/>
    <property type="match status" value="2"/>
</dbReference>
<dbReference type="InterPro" id="IPR002860">
    <property type="entry name" value="BNR_rpt"/>
</dbReference>
<keyword evidence="2" id="KW-0378">Hydrolase</keyword>
<evidence type="ECO:0000313" key="9">
    <source>
        <dbReference type="EMBL" id="NRT17563.1"/>
    </source>
</evidence>
<proteinExistence type="inferred from homology"/>
<keyword evidence="5" id="KW-0624">Polysaccharide degradation</keyword>
<evidence type="ECO:0000256" key="6">
    <source>
        <dbReference type="ARBA" id="ARBA00037986"/>
    </source>
</evidence>
<evidence type="ECO:0000313" key="10">
    <source>
        <dbReference type="Proteomes" id="UP000779507"/>
    </source>
</evidence>
<keyword evidence="3" id="KW-0119">Carbohydrate metabolism</keyword>
<dbReference type="CDD" id="cd15482">
    <property type="entry name" value="Sialidase_non-viral"/>
    <property type="match status" value="1"/>
</dbReference>
<feature type="chain" id="PRO_5047505265" description="Secretion system C-terminal sorting domain-containing protein" evidence="7">
    <location>
        <begin position="37"/>
        <end position="830"/>
    </location>
</feature>
<evidence type="ECO:0000259" key="8">
    <source>
        <dbReference type="Pfam" id="PF18962"/>
    </source>
</evidence>
<dbReference type="InterPro" id="IPR052025">
    <property type="entry name" value="Xyloglucanase_GH74"/>
</dbReference>
<dbReference type="InterPro" id="IPR015943">
    <property type="entry name" value="WD40/YVTN_repeat-like_dom_sf"/>
</dbReference>
<accession>A0ABX2FKB4</accession>
<dbReference type="Pfam" id="PF18962">
    <property type="entry name" value="Por_Secre_tail"/>
    <property type="match status" value="1"/>
</dbReference>
<feature type="domain" description="Secretion system C-terminal sorting" evidence="8">
    <location>
        <begin position="759"/>
        <end position="822"/>
    </location>
</feature>
<dbReference type="Gene3D" id="2.130.10.10">
    <property type="entry name" value="YVTN repeat-like/Quinoprotein amine dehydrogenase"/>
    <property type="match status" value="2"/>
</dbReference>
<comment type="similarity">
    <text evidence="6">Belongs to the glycosyl hydrolase 74 family.</text>
</comment>
<dbReference type="NCBIfam" id="TIGR04183">
    <property type="entry name" value="Por_Secre_tail"/>
    <property type="match status" value="1"/>
</dbReference>
<dbReference type="PANTHER" id="PTHR43739:SF2">
    <property type="entry name" value="OLIGOXYLOGLUCAN-REDUCING END-SPECIFIC XYLOGLUCANASE-RELATED"/>
    <property type="match status" value="1"/>
</dbReference>
<name>A0ABX2FKB4_9BACT</name>
<comment type="caution">
    <text evidence="9">The sequence shown here is derived from an EMBL/GenBank/DDBJ whole genome shotgun (WGS) entry which is preliminary data.</text>
</comment>